<evidence type="ECO:0000256" key="13">
    <source>
        <dbReference type="ARBA" id="ARBA00022989"/>
    </source>
</evidence>
<keyword evidence="17" id="KW-1208">Phospholipid metabolism</keyword>
<evidence type="ECO:0000256" key="11">
    <source>
        <dbReference type="ARBA" id="ARBA00022692"/>
    </source>
</evidence>
<sequence length="285" mass="30956">MDIHMKQRIITSFVCLVILFAVLAFFDTWLFNLVIAAIAALALYELLGAVHCRGILSLNLVCCLYGAAIPFIPHGMTSSLLAPLTAVYIFLLFLILLREHRRVSAQQIGFCFFVSLAVPFAMSTTVYLRQREGWPVALGLILVALSGAWMSDTGAYFTGRFLGRHKLAPEISPKKTVEGAIGGVVVCVVFTLLILWGYAAICGQFFGVRLAVHYGTLALIMPLVSVSGMLGDLSASVIKRQGGLKDYGTIFPGHGGIMDRFDSALFTMPTVFLLSHYLTIIGLAA</sequence>
<evidence type="ECO:0000256" key="6">
    <source>
        <dbReference type="ARBA" id="ARBA00012487"/>
    </source>
</evidence>
<evidence type="ECO:0000256" key="4">
    <source>
        <dbReference type="ARBA" id="ARBA00005189"/>
    </source>
</evidence>
<evidence type="ECO:0000256" key="1">
    <source>
        <dbReference type="ARBA" id="ARBA00001698"/>
    </source>
</evidence>
<evidence type="ECO:0000256" key="12">
    <source>
        <dbReference type="ARBA" id="ARBA00022695"/>
    </source>
</evidence>
<feature type="transmembrane region" description="Helical" evidence="19">
    <location>
        <begin position="109"/>
        <end position="128"/>
    </location>
</feature>
<keyword evidence="8" id="KW-1003">Cell membrane</keyword>
<name>A0A9X8UI71_9FIRM</name>
<keyword evidence="21" id="KW-1185">Reference proteome</keyword>
<evidence type="ECO:0000256" key="3">
    <source>
        <dbReference type="ARBA" id="ARBA00005119"/>
    </source>
</evidence>
<evidence type="ECO:0000256" key="17">
    <source>
        <dbReference type="ARBA" id="ARBA00023264"/>
    </source>
</evidence>
<comment type="pathway">
    <text evidence="3 18">Phospholipid metabolism; CDP-diacylglycerol biosynthesis; CDP-diacylglycerol from sn-glycerol 3-phosphate: step 3/3.</text>
</comment>
<evidence type="ECO:0000256" key="18">
    <source>
        <dbReference type="RuleBase" id="RU003938"/>
    </source>
</evidence>
<keyword evidence="10 18" id="KW-0808">Transferase</keyword>
<feature type="transmembrane region" description="Helical" evidence="19">
    <location>
        <begin position="134"/>
        <end position="158"/>
    </location>
</feature>
<evidence type="ECO:0000256" key="7">
    <source>
        <dbReference type="ARBA" id="ARBA00019373"/>
    </source>
</evidence>
<comment type="catalytic activity">
    <reaction evidence="1 18">
        <text>a 1,2-diacyl-sn-glycero-3-phosphate + CTP + H(+) = a CDP-1,2-diacyl-sn-glycerol + diphosphate</text>
        <dbReference type="Rhea" id="RHEA:16229"/>
        <dbReference type="ChEBI" id="CHEBI:15378"/>
        <dbReference type="ChEBI" id="CHEBI:33019"/>
        <dbReference type="ChEBI" id="CHEBI:37563"/>
        <dbReference type="ChEBI" id="CHEBI:58332"/>
        <dbReference type="ChEBI" id="CHEBI:58608"/>
        <dbReference type="EC" id="2.7.7.41"/>
    </reaction>
</comment>
<protein>
    <recommendedName>
        <fullName evidence="7 18">Phosphatidate cytidylyltransferase</fullName>
        <ecNumber evidence="6 18">2.7.7.41</ecNumber>
    </recommendedName>
</protein>
<evidence type="ECO:0000256" key="8">
    <source>
        <dbReference type="ARBA" id="ARBA00022475"/>
    </source>
</evidence>
<dbReference type="GO" id="GO:0005886">
    <property type="term" value="C:plasma membrane"/>
    <property type="evidence" value="ECO:0007669"/>
    <property type="project" value="UniProtKB-SubCell"/>
</dbReference>
<keyword evidence="9" id="KW-0444">Lipid biosynthesis</keyword>
<evidence type="ECO:0000256" key="16">
    <source>
        <dbReference type="ARBA" id="ARBA00023209"/>
    </source>
</evidence>
<evidence type="ECO:0000256" key="19">
    <source>
        <dbReference type="SAM" id="Phobius"/>
    </source>
</evidence>
<evidence type="ECO:0000313" key="20">
    <source>
        <dbReference type="EMBL" id="TCL42763.1"/>
    </source>
</evidence>
<keyword evidence="14" id="KW-0443">Lipid metabolism</keyword>
<keyword evidence="15 19" id="KW-0472">Membrane</keyword>
<comment type="subcellular location">
    <subcellularLocation>
        <location evidence="2">Cell membrane</location>
        <topology evidence="2">Multi-pass membrane protein</topology>
    </subcellularLocation>
</comment>
<dbReference type="InterPro" id="IPR000374">
    <property type="entry name" value="PC_trans"/>
</dbReference>
<keyword evidence="12 18" id="KW-0548">Nucleotidyltransferase</keyword>
<dbReference type="PROSITE" id="PS01315">
    <property type="entry name" value="CDS"/>
    <property type="match status" value="1"/>
</dbReference>
<keyword evidence="16" id="KW-0594">Phospholipid biosynthesis</keyword>
<dbReference type="EC" id="2.7.7.41" evidence="6 18"/>
<feature type="transmembrane region" description="Helical" evidence="19">
    <location>
        <begin position="7"/>
        <end position="23"/>
    </location>
</feature>
<feature type="transmembrane region" description="Helical" evidence="19">
    <location>
        <begin position="78"/>
        <end position="97"/>
    </location>
</feature>
<comment type="caution">
    <text evidence="20">The sequence shown here is derived from an EMBL/GenBank/DDBJ whole genome shotgun (WGS) entry which is preliminary data.</text>
</comment>
<evidence type="ECO:0000256" key="15">
    <source>
        <dbReference type="ARBA" id="ARBA00023136"/>
    </source>
</evidence>
<feature type="transmembrane region" description="Helical" evidence="19">
    <location>
        <begin position="29"/>
        <end position="47"/>
    </location>
</feature>
<keyword evidence="13 19" id="KW-1133">Transmembrane helix</keyword>
<gene>
    <name evidence="20" type="ORF">EDD78_10874</name>
</gene>
<feature type="transmembrane region" description="Helical" evidence="19">
    <location>
        <begin position="54"/>
        <end position="72"/>
    </location>
</feature>
<proteinExistence type="inferred from homology"/>
<comment type="similarity">
    <text evidence="5 18">Belongs to the CDS family.</text>
</comment>
<evidence type="ECO:0000313" key="21">
    <source>
        <dbReference type="Proteomes" id="UP000294682"/>
    </source>
</evidence>
<keyword evidence="11 18" id="KW-0812">Transmembrane</keyword>
<feature type="transmembrane region" description="Helical" evidence="19">
    <location>
        <begin position="211"/>
        <end position="231"/>
    </location>
</feature>
<dbReference type="PANTHER" id="PTHR46382:SF1">
    <property type="entry name" value="PHOSPHATIDATE CYTIDYLYLTRANSFERASE"/>
    <property type="match status" value="1"/>
</dbReference>
<dbReference type="GO" id="GO:0016024">
    <property type="term" value="P:CDP-diacylglycerol biosynthetic process"/>
    <property type="evidence" value="ECO:0007669"/>
    <property type="project" value="TreeGrafter"/>
</dbReference>
<evidence type="ECO:0000256" key="5">
    <source>
        <dbReference type="ARBA" id="ARBA00010185"/>
    </source>
</evidence>
<evidence type="ECO:0000256" key="9">
    <source>
        <dbReference type="ARBA" id="ARBA00022516"/>
    </source>
</evidence>
<comment type="pathway">
    <text evidence="4">Lipid metabolism.</text>
</comment>
<dbReference type="AlphaFoldDB" id="A0A9X8UI71"/>
<dbReference type="Proteomes" id="UP000294682">
    <property type="component" value="Unassembled WGS sequence"/>
</dbReference>
<feature type="transmembrane region" description="Helical" evidence="19">
    <location>
        <begin position="179"/>
        <end position="199"/>
    </location>
</feature>
<dbReference type="EMBL" id="SLUK01000008">
    <property type="protein sequence ID" value="TCL42763.1"/>
    <property type="molecule type" value="Genomic_DNA"/>
</dbReference>
<evidence type="ECO:0000256" key="10">
    <source>
        <dbReference type="ARBA" id="ARBA00022679"/>
    </source>
</evidence>
<organism evidence="20 21">
    <name type="scientific">Harryflintia acetispora</name>
    <dbReference type="NCBI Taxonomy" id="1849041"/>
    <lineage>
        <taxon>Bacteria</taxon>
        <taxon>Bacillati</taxon>
        <taxon>Bacillota</taxon>
        <taxon>Clostridia</taxon>
        <taxon>Eubacteriales</taxon>
        <taxon>Oscillospiraceae</taxon>
        <taxon>Harryflintia</taxon>
    </lineage>
</organism>
<dbReference type="GO" id="GO:0004605">
    <property type="term" value="F:phosphatidate cytidylyltransferase activity"/>
    <property type="evidence" value="ECO:0007669"/>
    <property type="project" value="UniProtKB-EC"/>
</dbReference>
<dbReference type="PANTHER" id="PTHR46382">
    <property type="entry name" value="PHOSPHATIDATE CYTIDYLYLTRANSFERASE"/>
    <property type="match status" value="1"/>
</dbReference>
<dbReference type="Pfam" id="PF01148">
    <property type="entry name" value="CTP_transf_1"/>
    <property type="match status" value="1"/>
</dbReference>
<accession>A0A9X8UI71</accession>
<reference evidence="20 21" key="1">
    <citation type="submission" date="2019-03" db="EMBL/GenBank/DDBJ databases">
        <title>Genomic Encyclopedia of Type Strains, Phase IV (KMG-IV): sequencing the most valuable type-strain genomes for metagenomic binning, comparative biology and taxonomic classification.</title>
        <authorList>
            <person name="Goeker M."/>
        </authorList>
    </citation>
    <scope>NUCLEOTIDE SEQUENCE [LARGE SCALE GENOMIC DNA]</scope>
    <source>
        <strain evidence="20 21">DSM 100433</strain>
    </source>
</reference>
<evidence type="ECO:0000256" key="2">
    <source>
        <dbReference type="ARBA" id="ARBA00004651"/>
    </source>
</evidence>
<evidence type="ECO:0000256" key="14">
    <source>
        <dbReference type="ARBA" id="ARBA00023098"/>
    </source>
</evidence>